<evidence type="ECO:0000313" key="3">
    <source>
        <dbReference type="RefSeq" id="XP_046596578.1"/>
    </source>
</evidence>
<gene>
    <name evidence="3" type="primary">LOC124294615</name>
</gene>
<keyword evidence="2" id="KW-1185">Reference proteome</keyword>
<sequence>MKKAMKDKFMRAKLAFFQTIAAEVEPFLTAYQTEQPMVPYLYTDLNEIIISIMGRFVKEEVLEQSTSVCDVDVSKAENLEESKNFNIGHDTRSAFRAMDGFNTKEVLLFRQDCLRSLQMFCRKLQDKSPITYRLTKALSFCDPRIILESRNIASKRLSAALTEFVSHKWISGISADRIEREFKALSAKPAVIEQLKEFTRDERLDHFWKNMAVSNNLSSEFMSFVKKLFVMSHGNASVERGFSVNGECLVENQSEKSLVAQRLIWEAIRSAGGVDKVSITKHMIHYARNSRARYYEDLENQKKEVTEKKRQENERKRANQIVKELQSKKRKVMAEAHKEAEILDDQIRAISKI</sequence>
<dbReference type="PANTHER" id="PTHR37162:SF11">
    <property type="match status" value="1"/>
</dbReference>
<accession>A0ABM3G8I2</accession>
<feature type="coiled-coil region" evidence="1">
    <location>
        <begin position="291"/>
        <end position="335"/>
    </location>
</feature>
<reference evidence="3" key="1">
    <citation type="submission" date="2025-08" db="UniProtKB">
        <authorList>
            <consortium name="RefSeq"/>
        </authorList>
    </citation>
    <scope>IDENTIFICATION</scope>
    <source>
        <tissue evidence="3">Thorax and Abdomen</tissue>
    </source>
</reference>
<evidence type="ECO:0000313" key="2">
    <source>
        <dbReference type="Proteomes" id="UP000829291"/>
    </source>
</evidence>
<evidence type="ECO:0000256" key="1">
    <source>
        <dbReference type="SAM" id="Coils"/>
    </source>
</evidence>
<organism evidence="2 3">
    <name type="scientific">Neodiprion lecontei</name>
    <name type="common">Redheaded pine sawfly</name>
    <dbReference type="NCBI Taxonomy" id="441921"/>
    <lineage>
        <taxon>Eukaryota</taxon>
        <taxon>Metazoa</taxon>
        <taxon>Ecdysozoa</taxon>
        <taxon>Arthropoda</taxon>
        <taxon>Hexapoda</taxon>
        <taxon>Insecta</taxon>
        <taxon>Pterygota</taxon>
        <taxon>Neoptera</taxon>
        <taxon>Endopterygota</taxon>
        <taxon>Hymenoptera</taxon>
        <taxon>Tenthredinoidea</taxon>
        <taxon>Diprionidae</taxon>
        <taxon>Diprioninae</taxon>
        <taxon>Neodiprion</taxon>
    </lineage>
</organism>
<keyword evidence="1" id="KW-0175">Coiled coil</keyword>
<dbReference type="Proteomes" id="UP000829291">
    <property type="component" value="Chromosome 5"/>
</dbReference>
<protein>
    <submittedName>
        <fullName evidence="3">Uncharacterized protein LOC124294615 isoform X1</fullName>
    </submittedName>
</protein>
<dbReference type="PANTHER" id="PTHR37162">
    <property type="entry name" value="HAT FAMILY DIMERISATION DOMAINCONTAINING PROTEIN-RELATED"/>
    <property type="match status" value="1"/>
</dbReference>
<dbReference type="RefSeq" id="XP_046596578.1">
    <property type="nucleotide sequence ID" value="XM_046740622.1"/>
</dbReference>
<name>A0ABM3G8I2_NEOLC</name>
<proteinExistence type="predicted"/>
<dbReference type="GeneID" id="124294615"/>